<evidence type="ECO:0000256" key="5">
    <source>
        <dbReference type="ARBA" id="ARBA00023015"/>
    </source>
</evidence>
<evidence type="ECO:0000256" key="7">
    <source>
        <dbReference type="ARBA" id="ARBA00023163"/>
    </source>
</evidence>
<dbReference type="PANTHER" id="PTHR42713">
    <property type="entry name" value="HISTIDINE KINASE-RELATED"/>
    <property type="match status" value="1"/>
</dbReference>
<name>A0ABM8V8R5_THEXY</name>
<organism evidence="12 13">
    <name type="scientific">Thermobacillus xylanilyticus</name>
    <dbReference type="NCBI Taxonomy" id="76633"/>
    <lineage>
        <taxon>Bacteria</taxon>
        <taxon>Bacillati</taxon>
        <taxon>Bacillota</taxon>
        <taxon>Bacilli</taxon>
        <taxon>Bacillales</taxon>
        <taxon>Paenibacillaceae</taxon>
        <taxon>Thermobacillus</taxon>
    </lineage>
</organism>
<keyword evidence="5" id="KW-0805">Transcription regulation</keyword>
<evidence type="ECO:0000256" key="2">
    <source>
        <dbReference type="ARBA" id="ARBA00022490"/>
    </source>
</evidence>
<accession>A0ABM8V8R5</accession>
<dbReference type="SUPFAM" id="SSF46689">
    <property type="entry name" value="Homeodomain-like"/>
    <property type="match status" value="1"/>
</dbReference>
<dbReference type="Gene3D" id="3.40.50.2300">
    <property type="match status" value="1"/>
</dbReference>
<dbReference type="InterPro" id="IPR018062">
    <property type="entry name" value="HTH_AraC-typ_CS"/>
</dbReference>
<proteinExistence type="predicted"/>
<dbReference type="PANTHER" id="PTHR42713:SF3">
    <property type="entry name" value="TRANSCRIPTIONAL REGULATORY PROTEIN HPTR"/>
    <property type="match status" value="1"/>
</dbReference>
<dbReference type="PRINTS" id="PR00032">
    <property type="entry name" value="HTHARAC"/>
</dbReference>
<dbReference type="InterPro" id="IPR011006">
    <property type="entry name" value="CheY-like_superfamily"/>
</dbReference>
<evidence type="ECO:0000313" key="13">
    <source>
        <dbReference type="Proteomes" id="UP000681526"/>
    </source>
</evidence>
<sequence length="535" mass="60977">MKILLVDDEPFAVDDLALTIDWDRLGIEAVFKAYSGAEALDILGRRPIDIVVTDITMPGMSGLELAAVIRKKWKQTKVILLSGYAEFGYAQQALEIGVSDYLTKPISDEAFMRKLEHVIRTIRREWQEIASYERAVSIFEEHLPLLRNNLLRDLIQGKKISPDRLVSQLAKFQLPFEAGCRVALMTMRLEGFHSFSADDMFLFEYAIDNIARELYADEFALWNCKDELGHLVYAVKPAGGADGDPDGESCARITLLAEELQRNVEQYLRGRVSVVISRTGILPDDLPGLYQSSLGLLRRYIGSEHGFFMTMDRDDAPADVAVLTRLYEPPSFMQLFESDQWENAMEKLEAVFAELSAKRIDTAEHLREIHSQLLAACFYIAHKNGKMLSDLAGADLADREPPPDAAELKEWAAQLATRIRSELEAEMNNTRRQLVRQVHEYIDANLESATLQSIAHHVSLHPVYLSKVYKQETGQNISDAIYRRKMEQATHLLRNTRLKIYEITTMLGYSNAHYFIKLFKEYSGLTPQEYRDRAE</sequence>
<feature type="domain" description="Response regulatory" evidence="11">
    <location>
        <begin position="2"/>
        <end position="119"/>
    </location>
</feature>
<dbReference type="SMART" id="SM00342">
    <property type="entry name" value="HTH_ARAC"/>
    <property type="match status" value="1"/>
</dbReference>
<feature type="modified residue" description="4-aspartylphosphate" evidence="8">
    <location>
        <position position="54"/>
    </location>
</feature>
<dbReference type="SMART" id="SM00448">
    <property type="entry name" value="REC"/>
    <property type="match status" value="1"/>
</dbReference>
<keyword evidence="13" id="KW-1185">Reference proteome</keyword>
<keyword evidence="9" id="KW-0175">Coiled coil</keyword>
<dbReference type="PROSITE" id="PS50110">
    <property type="entry name" value="RESPONSE_REGULATORY"/>
    <property type="match status" value="1"/>
</dbReference>
<dbReference type="EMBL" id="CAJRAY010000095">
    <property type="protein sequence ID" value="CAG5092615.1"/>
    <property type="molecule type" value="Genomic_DNA"/>
</dbReference>
<dbReference type="CDD" id="cd17536">
    <property type="entry name" value="REC_YesN-like"/>
    <property type="match status" value="1"/>
</dbReference>
<evidence type="ECO:0000259" key="11">
    <source>
        <dbReference type="PROSITE" id="PS50110"/>
    </source>
</evidence>
<dbReference type="Gene3D" id="1.10.10.60">
    <property type="entry name" value="Homeodomain-like"/>
    <property type="match status" value="2"/>
</dbReference>
<dbReference type="InterPro" id="IPR020449">
    <property type="entry name" value="Tscrpt_reg_AraC-type_HTH"/>
</dbReference>
<dbReference type="InterPro" id="IPR018060">
    <property type="entry name" value="HTH_AraC"/>
</dbReference>
<dbReference type="Proteomes" id="UP000681526">
    <property type="component" value="Unassembled WGS sequence"/>
</dbReference>
<evidence type="ECO:0000256" key="3">
    <source>
        <dbReference type="ARBA" id="ARBA00022553"/>
    </source>
</evidence>
<evidence type="ECO:0000313" key="12">
    <source>
        <dbReference type="EMBL" id="CAG5092615.1"/>
    </source>
</evidence>
<evidence type="ECO:0000256" key="8">
    <source>
        <dbReference type="PROSITE-ProRule" id="PRU00169"/>
    </source>
</evidence>
<dbReference type="PROSITE" id="PS00041">
    <property type="entry name" value="HTH_ARAC_FAMILY_1"/>
    <property type="match status" value="1"/>
</dbReference>
<dbReference type="InterPro" id="IPR009057">
    <property type="entry name" value="Homeodomain-like_sf"/>
</dbReference>
<evidence type="ECO:0000259" key="10">
    <source>
        <dbReference type="PROSITE" id="PS01124"/>
    </source>
</evidence>
<protein>
    <submittedName>
        <fullName evidence="12">Two component transcriptional regulator, AraC family, YesN13</fullName>
    </submittedName>
</protein>
<gene>
    <name evidence="12" type="primary">txxe 3331-yesN13</name>
    <name evidence="12" type="ORF">TXXE_18475</name>
</gene>
<dbReference type="InterPro" id="IPR051552">
    <property type="entry name" value="HptR"/>
</dbReference>
<dbReference type="InterPro" id="IPR001789">
    <property type="entry name" value="Sig_transdc_resp-reg_receiver"/>
</dbReference>
<evidence type="ECO:0000256" key="9">
    <source>
        <dbReference type="SAM" id="Coils"/>
    </source>
</evidence>
<comment type="subcellular location">
    <subcellularLocation>
        <location evidence="1">Cytoplasm</location>
    </subcellularLocation>
</comment>
<keyword evidence="6" id="KW-0238">DNA-binding</keyword>
<dbReference type="Pfam" id="PF00072">
    <property type="entry name" value="Response_reg"/>
    <property type="match status" value="1"/>
</dbReference>
<keyword evidence="2" id="KW-0963">Cytoplasm</keyword>
<reference evidence="12 13" key="1">
    <citation type="submission" date="2021-04" db="EMBL/GenBank/DDBJ databases">
        <authorList>
            <person name="Rakotoarivonina H."/>
        </authorList>
    </citation>
    <scope>NUCLEOTIDE SEQUENCE [LARGE SCALE GENOMIC DNA]</scope>
    <source>
        <strain evidence="12 13">XE</strain>
    </source>
</reference>
<evidence type="ECO:0000256" key="1">
    <source>
        <dbReference type="ARBA" id="ARBA00004496"/>
    </source>
</evidence>
<dbReference type="SUPFAM" id="SSF52172">
    <property type="entry name" value="CheY-like"/>
    <property type="match status" value="1"/>
</dbReference>
<keyword evidence="7" id="KW-0804">Transcription</keyword>
<evidence type="ECO:0000256" key="6">
    <source>
        <dbReference type="ARBA" id="ARBA00023125"/>
    </source>
</evidence>
<keyword evidence="3 8" id="KW-0597">Phosphoprotein</keyword>
<feature type="domain" description="HTH araC/xylS-type" evidence="10">
    <location>
        <begin position="436"/>
        <end position="533"/>
    </location>
</feature>
<dbReference type="Pfam" id="PF12833">
    <property type="entry name" value="HTH_18"/>
    <property type="match status" value="1"/>
</dbReference>
<comment type="caution">
    <text evidence="12">The sequence shown here is derived from an EMBL/GenBank/DDBJ whole genome shotgun (WGS) entry which is preliminary data.</text>
</comment>
<evidence type="ECO:0000256" key="4">
    <source>
        <dbReference type="ARBA" id="ARBA00023012"/>
    </source>
</evidence>
<dbReference type="PROSITE" id="PS01124">
    <property type="entry name" value="HTH_ARAC_FAMILY_2"/>
    <property type="match status" value="1"/>
</dbReference>
<feature type="coiled-coil region" evidence="9">
    <location>
        <begin position="413"/>
        <end position="440"/>
    </location>
</feature>
<dbReference type="RefSeq" id="WP_213486610.1">
    <property type="nucleotide sequence ID" value="NZ_CAJRAY010000095.1"/>
</dbReference>
<keyword evidence="4" id="KW-0902">Two-component regulatory system</keyword>